<reference evidence="1" key="2">
    <citation type="submission" date="2023-05" db="EMBL/GenBank/DDBJ databases">
        <authorList>
            <person name="Schelkunov M.I."/>
        </authorList>
    </citation>
    <scope>NUCLEOTIDE SEQUENCE</scope>
    <source>
        <strain evidence="1">Hsosn_3</strain>
        <tissue evidence="1">Leaf</tissue>
    </source>
</reference>
<proteinExistence type="predicted"/>
<protein>
    <submittedName>
        <fullName evidence="1">Uncharacterized protein</fullName>
    </submittedName>
</protein>
<dbReference type="PANTHER" id="PTHR34120:SF2">
    <property type="entry name" value="OS01G0860900 PROTEIN"/>
    <property type="match status" value="1"/>
</dbReference>
<evidence type="ECO:0000313" key="1">
    <source>
        <dbReference type="EMBL" id="KAK1393519.1"/>
    </source>
</evidence>
<reference evidence="1" key="1">
    <citation type="submission" date="2023-02" db="EMBL/GenBank/DDBJ databases">
        <title>Genome of toxic invasive species Heracleum sosnowskyi carries increased number of genes despite the absence of recent whole-genome duplications.</title>
        <authorList>
            <person name="Schelkunov M."/>
            <person name="Shtratnikova V."/>
            <person name="Makarenko M."/>
            <person name="Klepikova A."/>
            <person name="Omelchenko D."/>
            <person name="Novikova G."/>
            <person name="Obukhova E."/>
            <person name="Bogdanov V."/>
            <person name="Penin A."/>
            <person name="Logacheva M."/>
        </authorList>
    </citation>
    <scope>NUCLEOTIDE SEQUENCE</scope>
    <source>
        <strain evidence="1">Hsosn_3</strain>
        <tissue evidence="1">Leaf</tissue>
    </source>
</reference>
<comment type="caution">
    <text evidence="1">The sequence shown here is derived from an EMBL/GenBank/DDBJ whole genome shotgun (WGS) entry which is preliminary data.</text>
</comment>
<organism evidence="1 2">
    <name type="scientific">Heracleum sosnowskyi</name>
    <dbReference type="NCBI Taxonomy" id="360622"/>
    <lineage>
        <taxon>Eukaryota</taxon>
        <taxon>Viridiplantae</taxon>
        <taxon>Streptophyta</taxon>
        <taxon>Embryophyta</taxon>
        <taxon>Tracheophyta</taxon>
        <taxon>Spermatophyta</taxon>
        <taxon>Magnoliopsida</taxon>
        <taxon>eudicotyledons</taxon>
        <taxon>Gunneridae</taxon>
        <taxon>Pentapetalae</taxon>
        <taxon>asterids</taxon>
        <taxon>campanulids</taxon>
        <taxon>Apiales</taxon>
        <taxon>Apiaceae</taxon>
        <taxon>Apioideae</taxon>
        <taxon>apioid superclade</taxon>
        <taxon>Tordylieae</taxon>
        <taxon>Tordyliinae</taxon>
        <taxon>Heracleum</taxon>
    </lineage>
</organism>
<evidence type="ECO:0000313" key="2">
    <source>
        <dbReference type="Proteomes" id="UP001237642"/>
    </source>
</evidence>
<dbReference type="AlphaFoldDB" id="A0AAD8IWR7"/>
<dbReference type="EMBL" id="JAUIZM010000003">
    <property type="protein sequence ID" value="KAK1393519.1"/>
    <property type="molecule type" value="Genomic_DNA"/>
</dbReference>
<gene>
    <name evidence="1" type="ORF">POM88_012575</name>
</gene>
<name>A0AAD8IWR7_9APIA</name>
<dbReference type="Proteomes" id="UP001237642">
    <property type="component" value="Unassembled WGS sequence"/>
</dbReference>
<accession>A0AAD8IWR7</accession>
<keyword evidence="2" id="KW-1185">Reference proteome</keyword>
<dbReference type="PANTHER" id="PTHR34120">
    <property type="entry name" value="EXPRESSED PROTEIN"/>
    <property type="match status" value="1"/>
</dbReference>
<sequence length="251" mass="28097">MPQVDLEVVVAVCRVSSSGRKIACEPLNDENQDVVENTPDSILLSKQAAFDWVYRNAFFERKESTKPTVSYRSNSSSCSQRVLKSKATLIGLPNTQKNNLFDMRKCKPTNVRLFPPKRSESIEKSRAQMKEPSSPKVSCIGRVRSKRCRRRQGSGHAKSEEKKKGFCANLLSFFRSDRRDRSSVKTEKLSVTSRKKNNQNNESVVINDVVMQVPGLGGLTRFASGRRSCEMDEGDGARLCIDLKQSIALSG</sequence>